<protein>
    <submittedName>
        <fullName evidence="4">LamG domain-containing protein</fullName>
    </submittedName>
</protein>
<evidence type="ECO:0000313" key="5">
    <source>
        <dbReference type="Proteomes" id="UP000664034"/>
    </source>
</evidence>
<evidence type="ECO:0000259" key="3">
    <source>
        <dbReference type="SMART" id="SM00560"/>
    </source>
</evidence>
<dbReference type="SUPFAM" id="SSF49899">
    <property type="entry name" value="Concanavalin A-like lectins/glucanases"/>
    <property type="match status" value="1"/>
</dbReference>
<evidence type="ECO:0000313" key="4">
    <source>
        <dbReference type="EMBL" id="MBO0935274.1"/>
    </source>
</evidence>
<dbReference type="GO" id="GO:0004553">
    <property type="term" value="F:hydrolase activity, hydrolyzing O-glycosyl compounds"/>
    <property type="evidence" value="ECO:0007669"/>
    <property type="project" value="UniProtKB-ARBA"/>
</dbReference>
<reference evidence="4" key="1">
    <citation type="submission" date="2021-03" db="EMBL/GenBank/DDBJ databases">
        <title>Fibrella sp. HMF5335 genome sequencing and assembly.</title>
        <authorList>
            <person name="Kang H."/>
            <person name="Kim H."/>
            <person name="Bae S."/>
            <person name="Joh K."/>
        </authorList>
    </citation>
    <scope>NUCLEOTIDE SEQUENCE</scope>
    <source>
        <strain evidence="4">HMF5335</strain>
    </source>
</reference>
<dbReference type="GO" id="GO:0005975">
    <property type="term" value="P:carbohydrate metabolic process"/>
    <property type="evidence" value="ECO:0007669"/>
    <property type="project" value="UniProtKB-ARBA"/>
</dbReference>
<evidence type="ECO:0000256" key="1">
    <source>
        <dbReference type="ARBA" id="ARBA00022729"/>
    </source>
</evidence>
<accession>A0A939K1I1</accession>
<dbReference type="AlphaFoldDB" id="A0A939K1I1"/>
<sequence length="268" mass="30310">MEKLSVSIQELKTYTLCSVLSVMLSCERWNLPPGTDNLTNGLIAYYSLNGNTLDLSGNALNGQLINGATYGPDRKETVQSALQLDGIDDYFEIPDNAKLRPDSISISLWLKARKVLTANDSTRHIYNKDDYATHEKQQYSAFISKSRLPNPPGRCCEFNVDVNNDGFCVVEQPIQNRMIHYAPTFELNQWYHFVSVFSGQTLKLYLNGELKMAQRELTANPIDRCVGGNLRFGAQAAYDVNNFDGLMDEIRIYNRALTQAEINALYRQ</sequence>
<dbReference type="RefSeq" id="WP_207362834.1">
    <property type="nucleotide sequence ID" value="NZ_JAFMYV010000001.1"/>
</dbReference>
<dbReference type="Pfam" id="PF13385">
    <property type="entry name" value="Laminin_G_3"/>
    <property type="match status" value="1"/>
</dbReference>
<keyword evidence="5" id="KW-1185">Reference proteome</keyword>
<feature type="domain" description="LamG-like jellyroll fold" evidence="3">
    <location>
        <begin position="102"/>
        <end position="260"/>
    </location>
</feature>
<keyword evidence="1" id="KW-0732">Signal</keyword>
<organism evidence="4 5">
    <name type="scientific">Fibrella rubiginis</name>
    <dbReference type="NCBI Taxonomy" id="2817060"/>
    <lineage>
        <taxon>Bacteria</taxon>
        <taxon>Pseudomonadati</taxon>
        <taxon>Bacteroidota</taxon>
        <taxon>Cytophagia</taxon>
        <taxon>Cytophagales</taxon>
        <taxon>Spirosomataceae</taxon>
        <taxon>Fibrella</taxon>
    </lineage>
</organism>
<dbReference type="InterPro" id="IPR013320">
    <property type="entry name" value="ConA-like_dom_sf"/>
</dbReference>
<proteinExistence type="predicted"/>
<name>A0A939K1I1_9BACT</name>
<comment type="caution">
    <text evidence="4">The sequence shown here is derived from an EMBL/GenBank/DDBJ whole genome shotgun (WGS) entry which is preliminary data.</text>
</comment>
<gene>
    <name evidence="4" type="ORF">J2I47_01810</name>
</gene>
<evidence type="ECO:0000256" key="2">
    <source>
        <dbReference type="ARBA" id="ARBA00023157"/>
    </source>
</evidence>
<dbReference type="Proteomes" id="UP000664034">
    <property type="component" value="Unassembled WGS sequence"/>
</dbReference>
<dbReference type="SMART" id="SM00560">
    <property type="entry name" value="LamGL"/>
    <property type="match status" value="1"/>
</dbReference>
<dbReference type="Gene3D" id="2.60.120.200">
    <property type="match status" value="1"/>
</dbReference>
<keyword evidence="2" id="KW-1015">Disulfide bond</keyword>
<dbReference type="EMBL" id="JAFMYV010000001">
    <property type="protein sequence ID" value="MBO0935274.1"/>
    <property type="molecule type" value="Genomic_DNA"/>
</dbReference>
<dbReference type="InterPro" id="IPR006558">
    <property type="entry name" value="LamG-like"/>
</dbReference>
<dbReference type="PROSITE" id="PS51257">
    <property type="entry name" value="PROKAR_LIPOPROTEIN"/>
    <property type="match status" value="1"/>
</dbReference>